<reference evidence="1" key="1">
    <citation type="submission" date="2022-10" db="EMBL/GenBank/DDBJ databases">
        <title>The complete genomes of actinobacterial strains from the NBC collection.</title>
        <authorList>
            <person name="Joergensen T.S."/>
            <person name="Alvarez Arevalo M."/>
            <person name="Sterndorff E.B."/>
            <person name="Faurdal D."/>
            <person name="Vuksanovic O."/>
            <person name="Mourched A.-S."/>
            <person name="Charusanti P."/>
            <person name="Shaw S."/>
            <person name="Blin K."/>
            <person name="Weber T."/>
        </authorList>
    </citation>
    <scope>NUCLEOTIDE SEQUENCE</scope>
    <source>
        <strain evidence="1">NBC 00180</strain>
    </source>
</reference>
<evidence type="ECO:0000313" key="1">
    <source>
        <dbReference type="EMBL" id="WTP84220.1"/>
    </source>
</evidence>
<protein>
    <recommendedName>
        <fullName evidence="2">SH3 domain-containing protein</fullName>
    </recommendedName>
</protein>
<organism evidence="1">
    <name type="scientific">Streptomyces sp. NBC_00180</name>
    <dbReference type="NCBI Taxonomy" id="2903632"/>
    <lineage>
        <taxon>Bacteria</taxon>
        <taxon>Bacillati</taxon>
        <taxon>Actinomycetota</taxon>
        <taxon>Actinomycetes</taxon>
        <taxon>Kitasatosporales</taxon>
        <taxon>Streptomycetaceae</taxon>
        <taxon>Streptomyces</taxon>
    </lineage>
</organism>
<sequence length="145" mass="15462">MSAGPSREPTRHGIERNVMRKRTAALAAAGALALVFTTAQSAAAEGHGRGWYGVWANGVNVRDMNQGNCATSPSTSNCPTVIGQINSWDEVLVYCQIPGQTVGGNPYWVMVSPRGWDKYGIVSSYYIENSTNWIDGVPGPNGCAI</sequence>
<gene>
    <name evidence="1" type="ORF">OG477_02040</name>
</gene>
<evidence type="ECO:0008006" key="2">
    <source>
        <dbReference type="Google" id="ProtNLM"/>
    </source>
</evidence>
<name>A0AAU1HR56_9ACTN</name>
<accession>A0AAU1HR56</accession>
<proteinExistence type="predicted"/>
<dbReference type="AlphaFoldDB" id="A0AAU1HR56"/>
<dbReference type="EMBL" id="CP108140">
    <property type="protein sequence ID" value="WTP84220.1"/>
    <property type="molecule type" value="Genomic_DNA"/>
</dbReference>